<evidence type="ECO:0000313" key="2">
    <source>
        <dbReference type="Proteomes" id="UP001626550"/>
    </source>
</evidence>
<proteinExistence type="predicted"/>
<dbReference type="AlphaFoldDB" id="A0ABD2QIX0"/>
<dbReference type="InterPro" id="IPR039867">
    <property type="entry name" value="Furry/Tao3/Mor2"/>
</dbReference>
<sequence>MYKNVGDQLSGGLIDSCLKFLQQLLHQWTVSLLQNNQGGCQSLTEERNVIYEVEAFALVMLCQCRQSARKLAISYLKEVRLISKCLSSLQQTSNNRGRFGVSTHSPVIDLLDRSVSSILEKVLPILPANERASLTTFTPMSDFGHFLDKCSSTIWLGGARNHSPGPKFVPGVAHSLDKKQTPYIVQPFYDHTRPLDLWGTVLGVIFGPENLHKLGHVLSYAWPICYSRLYQVFTLIDPR</sequence>
<comment type="caution">
    <text evidence="1">The sequence shown here is derived from an EMBL/GenBank/DDBJ whole genome shotgun (WGS) entry which is preliminary data.</text>
</comment>
<dbReference type="Proteomes" id="UP001626550">
    <property type="component" value="Unassembled WGS sequence"/>
</dbReference>
<keyword evidence="2" id="KW-1185">Reference proteome</keyword>
<reference evidence="1 2" key="1">
    <citation type="submission" date="2024-11" db="EMBL/GenBank/DDBJ databases">
        <title>Adaptive evolution of stress response genes in parasites aligns with host niche diversity.</title>
        <authorList>
            <person name="Hahn C."/>
            <person name="Resl P."/>
        </authorList>
    </citation>
    <scope>NUCLEOTIDE SEQUENCE [LARGE SCALE GENOMIC DNA]</scope>
    <source>
        <strain evidence="1">EGGRZ-B1_66</strain>
        <tissue evidence="1">Body</tissue>
    </source>
</reference>
<protein>
    <submittedName>
        <fullName evidence="1">Uncharacterized protein</fullName>
    </submittedName>
</protein>
<accession>A0ABD2QIX0</accession>
<evidence type="ECO:0000313" key="1">
    <source>
        <dbReference type="EMBL" id="KAL3319495.1"/>
    </source>
</evidence>
<name>A0ABD2QIX0_9PLAT</name>
<organism evidence="1 2">
    <name type="scientific">Cichlidogyrus casuarinus</name>
    <dbReference type="NCBI Taxonomy" id="1844966"/>
    <lineage>
        <taxon>Eukaryota</taxon>
        <taxon>Metazoa</taxon>
        <taxon>Spiralia</taxon>
        <taxon>Lophotrochozoa</taxon>
        <taxon>Platyhelminthes</taxon>
        <taxon>Monogenea</taxon>
        <taxon>Monopisthocotylea</taxon>
        <taxon>Dactylogyridea</taxon>
        <taxon>Ancyrocephalidae</taxon>
        <taxon>Cichlidogyrus</taxon>
    </lineage>
</organism>
<dbReference type="PANTHER" id="PTHR12295">
    <property type="entry name" value="FURRY-RELATED"/>
    <property type="match status" value="1"/>
</dbReference>
<dbReference type="PANTHER" id="PTHR12295:SF30">
    <property type="entry name" value="PROTEIN FURRY"/>
    <property type="match status" value="1"/>
</dbReference>
<gene>
    <name evidence="1" type="ORF">Ciccas_001833</name>
</gene>
<dbReference type="EMBL" id="JBJKFK010000131">
    <property type="protein sequence ID" value="KAL3319495.1"/>
    <property type="molecule type" value="Genomic_DNA"/>
</dbReference>